<dbReference type="AlphaFoldDB" id="A0A0E9UE69"/>
<reference evidence="2" key="1">
    <citation type="submission" date="2014-11" db="EMBL/GenBank/DDBJ databases">
        <authorList>
            <person name="Amaro Gonzalez C."/>
        </authorList>
    </citation>
    <scope>NUCLEOTIDE SEQUENCE</scope>
</reference>
<dbReference type="EMBL" id="GBXM01044500">
    <property type="protein sequence ID" value="JAH64077.1"/>
    <property type="molecule type" value="Transcribed_RNA"/>
</dbReference>
<keyword evidence="1" id="KW-1133">Transmembrane helix</keyword>
<keyword evidence="1" id="KW-0472">Membrane</keyword>
<name>A0A0E9UE69_ANGAN</name>
<feature type="transmembrane region" description="Helical" evidence="1">
    <location>
        <begin position="60"/>
        <end position="83"/>
    </location>
</feature>
<keyword evidence="1" id="KW-0812">Transmembrane</keyword>
<protein>
    <submittedName>
        <fullName evidence="2">Uncharacterized protein</fullName>
    </submittedName>
</protein>
<accession>A0A0E9UE69</accession>
<sequence length="99" mass="11151">MLLGRLTIDMAPNGHFLMQMPQPMQGDSEIQAILLCDVTSMQSLPMRTTGQLFLHSCRHFLGLHLSWFTIAILVGFSDILAAFSQNLDRTVPLTEERPH</sequence>
<reference evidence="2" key="2">
    <citation type="journal article" date="2015" name="Fish Shellfish Immunol.">
        <title>Early steps in the European eel (Anguilla anguilla)-Vibrio vulnificus interaction in the gills: Role of the RtxA13 toxin.</title>
        <authorList>
            <person name="Callol A."/>
            <person name="Pajuelo D."/>
            <person name="Ebbesson L."/>
            <person name="Teles M."/>
            <person name="MacKenzie S."/>
            <person name="Amaro C."/>
        </authorList>
    </citation>
    <scope>NUCLEOTIDE SEQUENCE</scope>
</reference>
<organism evidence="2">
    <name type="scientific">Anguilla anguilla</name>
    <name type="common">European freshwater eel</name>
    <name type="synonym">Muraena anguilla</name>
    <dbReference type="NCBI Taxonomy" id="7936"/>
    <lineage>
        <taxon>Eukaryota</taxon>
        <taxon>Metazoa</taxon>
        <taxon>Chordata</taxon>
        <taxon>Craniata</taxon>
        <taxon>Vertebrata</taxon>
        <taxon>Euteleostomi</taxon>
        <taxon>Actinopterygii</taxon>
        <taxon>Neopterygii</taxon>
        <taxon>Teleostei</taxon>
        <taxon>Anguilliformes</taxon>
        <taxon>Anguillidae</taxon>
        <taxon>Anguilla</taxon>
    </lineage>
</organism>
<evidence type="ECO:0000313" key="2">
    <source>
        <dbReference type="EMBL" id="JAH64077.1"/>
    </source>
</evidence>
<proteinExistence type="predicted"/>
<evidence type="ECO:0000256" key="1">
    <source>
        <dbReference type="SAM" id="Phobius"/>
    </source>
</evidence>